<sequence>MNFKDNTLITTTEYRPTVRPLAGTGLVEDLIGSESSGCSFEVMVVQWCPDEARCRRRGTGDAAEQSSGCAR</sequence>
<organism evidence="1 2">
    <name type="scientific">Rubus argutus</name>
    <name type="common">Southern blackberry</name>
    <dbReference type="NCBI Taxonomy" id="59490"/>
    <lineage>
        <taxon>Eukaryota</taxon>
        <taxon>Viridiplantae</taxon>
        <taxon>Streptophyta</taxon>
        <taxon>Embryophyta</taxon>
        <taxon>Tracheophyta</taxon>
        <taxon>Spermatophyta</taxon>
        <taxon>Magnoliopsida</taxon>
        <taxon>eudicotyledons</taxon>
        <taxon>Gunneridae</taxon>
        <taxon>Pentapetalae</taxon>
        <taxon>rosids</taxon>
        <taxon>fabids</taxon>
        <taxon>Rosales</taxon>
        <taxon>Rosaceae</taxon>
        <taxon>Rosoideae</taxon>
        <taxon>Rosoideae incertae sedis</taxon>
        <taxon>Rubus</taxon>
    </lineage>
</organism>
<comment type="caution">
    <text evidence="1">The sequence shown here is derived from an EMBL/GenBank/DDBJ whole genome shotgun (WGS) entry which is preliminary data.</text>
</comment>
<dbReference type="AlphaFoldDB" id="A0AAW1VPP6"/>
<gene>
    <name evidence="1" type="ORF">M0R45_002511</name>
</gene>
<name>A0AAW1VPP6_RUBAR</name>
<accession>A0AAW1VPP6</accession>
<dbReference type="EMBL" id="JBEDUW010000046">
    <property type="protein sequence ID" value="KAK9907014.1"/>
    <property type="molecule type" value="Genomic_DNA"/>
</dbReference>
<keyword evidence="2" id="KW-1185">Reference proteome</keyword>
<protein>
    <submittedName>
        <fullName evidence="1">Uncharacterized protein</fullName>
    </submittedName>
</protein>
<reference evidence="1 2" key="1">
    <citation type="journal article" date="2023" name="G3 (Bethesda)">
        <title>A chromosome-length genome assembly and annotation of blackberry (Rubus argutus, cv. 'Hillquist').</title>
        <authorList>
            <person name="Bruna T."/>
            <person name="Aryal R."/>
            <person name="Dudchenko O."/>
            <person name="Sargent D.J."/>
            <person name="Mead D."/>
            <person name="Buti M."/>
            <person name="Cavallini A."/>
            <person name="Hytonen T."/>
            <person name="Andres J."/>
            <person name="Pham M."/>
            <person name="Weisz D."/>
            <person name="Mascagni F."/>
            <person name="Usai G."/>
            <person name="Natali L."/>
            <person name="Bassil N."/>
            <person name="Fernandez G.E."/>
            <person name="Lomsadze A."/>
            <person name="Armour M."/>
            <person name="Olukolu B."/>
            <person name="Poorten T."/>
            <person name="Britton C."/>
            <person name="Davik J."/>
            <person name="Ashrafi H."/>
            <person name="Aiden E.L."/>
            <person name="Borodovsky M."/>
            <person name="Worthington M."/>
        </authorList>
    </citation>
    <scope>NUCLEOTIDE SEQUENCE [LARGE SCALE GENOMIC DNA]</scope>
    <source>
        <strain evidence="1">PI 553951</strain>
    </source>
</reference>
<evidence type="ECO:0000313" key="1">
    <source>
        <dbReference type="EMBL" id="KAK9907014.1"/>
    </source>
</evidence>
<evidence type="ECO:0000313" key="2">
    <source>
        <dbReference type="Proteomes" id="UP001457282"/>
    </source>
</evidence>
<dbReference type="Proteomes" id="UP001457282">
    <property type="component" value="Unassembled WGS sequence"/>
</dbReference>
<proteinExistence type="predicted"/>